<evidence type="ECO:0000313" key="1">
    <source>
        <dbReference type="EMBL" id="GFN74540.1"/>
    </source>
</evidence>
<protein>
    <submittedName>
        <fullName evidence="1">Uncharacterized protein</fullName>
    </submittedName>
</protein>
<comment type="caution">
    <text evidence="1">The sequence shown here is derived from an EMBL/GenBank/DDBJ whole genome shotgun (WGS) entry which is preliminary data.</text>
</comment>
<reference evidence="1 2" key="1">
    <citation type="journal article" date="2021" name="Elife">
        <title>Chloroplast acquisition without the gene transfer in kleptoplastic sea slugs, Plakobranchus ocellatus.</title>
        <authorList>
            <person name="Maeda T."/>
            <person name="Takahashi S."/>
            <person name="Yoshida T."/>
            <person name="Shimamura S."/>
            <person name="Takaki Y."/>
            <person name="Nagai Y."/>
            <person name="Toyoda A."/>
            <person name="Suzuki Y."/>
            <person name="Arimoto A."/>
            <person name="Ishii H."/>
            <person name="Satoh N."/>
            <person name="Nishiyama T."/>
            <person name="Hasebe M."/>
            <person name="Maruyama T."/>
            <person name="Minagawa J."/>
            <person name="Obokata J."/>
            <person name="Shigenobu S."/>
        </authorList>
    </citation>
    <scope>NUCLEOTIDE SEQUENCE [LARGE SCALE GENOMIC DNA]</scope>
</reference>
<dbReference type="AlphaFoldDB" id="A0AAV3WX46"/>
<sequence>MASRNDRWVTSGLALFCETKDTRVYYRTKILQYLLWPTKKILVQQLAAPPNGECGLKKFHTQPLRRRAGLSMTRAPMGQPIRQVMVVCAKLRRQHNKDETSILRMMRLAITPE</sequence>
<accession>A0AAV3WX46</accession>
<proteinExistence type="predicted"/>
<evidence type="ECO:0000313" key="2">
    <source>
        <dbReference type="Proteomes" id="UP000735302"/>
    </source>
</evidence>
<organism evidence="1 2">
    <name type="scientific">Plakobranchus ocellatus</name>
    <dbReference type="NCBI Taxonomy" id="259542"/>
    <lineage>
        <taxon>Eukaryota</taxon>
        <taxon>Metazoa</taxon>
        <taxon>Spiralia</taxon>
        <taxon>Lophotrochozoa</taxon>
        <taxon>Mollusca</taxon>
        <taxon>Gastropoda</taxon>
        <taxon>Heterobranchia</taxon>
        <taxon>Euthyneura</taxon>
        <taxon>Panpulmonata</taxon>
        <taxon>Sacoglossa</taxon>
        <taxon>Placobranchoidea</taxon>
        <taxon>Plakobranchidae</taxon>
        <taxon>Plakobranchus</taxon>
    </lineage>
</organism>
<dbReference type="EMBL" id="BLXT01000140">
    <property type="protein sequence ID" value="GFN74540.1"/>
    <property type="molecule type" value="Genomic_DNA"/>
</dbReference>
<keyword evidence="2" id="KW-1185">Reference proteome</keyword>
<dbReference type="Proteomes" id="UP000735302">
    <property type="component" value="Unassembled WGS sequence"/>
</dbReference>
<name>A0AAV3WX46_9GAST</name>
<gene>
    <name evidence="1" type="ORF">PoB_000104600</name>
</gene>